<sequence length="256" mass="28149">GSRAKVVSEFEKKYAALMGAKRCLATTNGTNALLTALHVLGVGIGDEVLVGPYTFIATIDVIFLCGALPIMIDTDRETFQVNPDKMEEKITENTKAILPVHILGLPANMDKINAIAKKHNLLVVEDACQAWLAEWRGKKCGTLGDLGCFSFQNSKNLPCGEGGAILGDDDEIMDKCYSYHNFGRPYGETMLTLSGYVRLGTKCRMAEYQAAILLAQMKRLEKQTQTRNENAKYLTSRIKDIPGIIPHKLYDGVTQA</sequence>
<accession>X1V4N2</accession>
<comment type="caution">
    <text evidence="3">The sequence shown here is derived from an EMBL/GenBank/DDBJ whole genome shotgun (WGS) entry which is preliminary data.</text>
</comment>
<proteinExistence type="inferred from homology"/>
<dbReference type="Gene3D" id="3.90.1150.10">
    <property type="entry name" value="Aspartate Aminotransferase, domain 1"/>
    <property type="match status" value="1"/>
</dbReference>
<dbReference type="Gene3D" id="3.40.640.10">
    <property type="entry name" value="Type I PLP-dependent aspartate aminotransferase-like (Major domain)"/>
    <property type="match status" value="1"/>
</dbReference>
<feature type="non-terminal residue" evidence="3">
    <location>
        <position position="256"/>
    </location>
</feature>
<evidence type="ECO:0000313" key="3">
    <source>
        <dbReference type="EMBL" id="GAJ07106.1"/>
    </source>
</evidence>
<dbReference type="PANTHER" id="PTHR30244:SF36">
    <property type="entry name" value="3-OXO-GLUCOSE-6-PHOSPHATE:GLUTAMATE AMINOTRANSFERASE"/>
    <property type="match status" value="1"/>
</dbReference>
<dbReference type="InterPro" id="IPR015424">
    <property type="entry name" value="PyrdxlP-dep_Trfase"/>
</dbReference>
<dbReference type="GO" id="GO:0008483">
    <property type="term" value="F:transaminase activity"/>
    <property type="evidence" value="ECO:0007669"/>
    <property type="project" value="TreeGrafter"/>
</dbReference>
<dbReference type="EMBL" id="BARW01027907">
    <property type="protein sequence ID" value="GAJ07106.1"/>
    <property type="molecule type" value="Genomic_DNA"/>
</dbReference>
<dbReference type="GO" id="GO:0000271">
    <property type="term" value="P:polysaccharide biosynthetic process"/>
    <property type="evidence" value="ECO:0007669"/>
    <property type="project" value="TreeGrafter"/>
</dbReference>
<comment type="similarity">
    <text evidence="2">Belongs to the DegT/DnrJ/EryC1 family.</text>
</comment>
<name>X1V4N2_9ZZZZ</name>
<reference evidence="3" key="1">
    <citation type="journal article" date="2014" name="Front. Microbiol.">
        <title>High frequency of phylogenetically diverse reductive dehalogenase-homologous genes in deep subseafloor sedimentary metagenomes.</title>
        <authorList>
            <person name="Kawai M."/>
            <person name="Futagami T."/>
            <person name="Toyoda A."/>
            <person name="Takaki Y."/>
            <person name="Nishi S."/>
            <person name="Hori S."/>
            <person name="Arai W."/>
            <person name="Tsubouchi T."/>
            <person name="Morono Y."/>
            <person name="Uchiyama I."/>
            <person name="Ito T."/>
            <person name="Fujiyama A."/>
            <person name="Inagaki F."/>
            <person name="Takami H."/>
        </authorList>
    </citation>
    <scope>NUCLEOTIDE SEQUENCE</scope>
    <source>
        <strain evidence="3">Expedition CK06-06</strain>
    </source>
</reference>
<organism evidence="3">
    <name type="scientific">marine sediment metagenome</name>
    <dbReference type="NCBI Taxonomy" id="412755"/>
    <lineage>
        <taxon>unclassified sequences</taxon>
        <taxon>metagenomes</taxon>
        <taxon>ecological metagenomes</taxon>
    </lineage>
</organism>
<dbReference type="InterPro" id="IPR015421">
    <property type="entry name" value="PyrdxlP-dep_Trfase_major"/>
</dbReference>
<keyword evidence="1" id="KW-0663">Pyridoxal phosphate</keyword>
<dbReference type="Pfam" id="PF01041">
    <property type="entry name" value="DegT_DnrJ_EryC1"/>
    <property type="match status" value="1"/>
</dbReference>
<dbReference type="CDD" id="cd00616">
    <property type="entry name" value="AHBA_syn"/>
    <property type="match status" value="1"/>
</dbReference>
<protein>
    <recommendedName>
        <fullName evidence="4">DegT/DnrJ/EryC1/StrS family aminotransferase</fullName>
    </recommendedName>
</protein>
<evidence type="ECO:0000256" key="2">
    <source>
        <dbReference type="ARBA" id="ARBA00037999"/>
    </source>
</evidence>
<feature type="non-terminal residue" evidence="3">
    <location>
        <position position="1"/>
    </location>
</feature>
<dbReference type="PANTHER" id="PTHR30244">
    <property type="entry name" value="TRANSAMINASE"/>
    <property type="match status" value="1"/>
</dbReference>
<dbReference type="SUPFAM" id="SSF53383">
    <property type="entry name" value="PLP-dependent transferases"/>
    <property type="match status" value="1"/>
</dbReference>
<dbReference type="AlphaFoldDB" id="X1V4N2"/>
<evidence type="ECO:0008006" key="4">
    <source>
        <dbReference type="Google" id="ProtNLM"/>
    </source>
</evidence>
<dbReference type="InterPro" id="IPR015422">
    <property type="entry name" value="PyrdxlP-dep_Trfase_small"/>
</dbReference>
<dbReference type="GO" id="GO:0030170">
    <property type="term" value="F:pyridoxal phosphate binding"/>
    <property type="evidence" value="ECO:0007669"/>
    <property type="project" value="TreeGrafter"/>
</dbReference>
<dbReference type="InterPro" id="IPR000653">
    <property type="entry name" value="DegT/StrS_aminotransferase"/>
</dbReference>
<gene>
    <name evidence="3" type="ORF">S12H4_45177</name>
</gene>
<evidence type="ECO:0000256" key="1">
    <source>
        <dbReference type="ARBA" id="ARBA00022898"/>
    </source>
</evidence>